<dbReference type="InterPro" id="IPR050330">
    <property type="entry name" value="Bact_OuterMem_StrucFunc"/>
</dbReference>
<evidence type="ECO:0000256" key="4">
    <source>
        <dbReference type="PROSITE-ProRule" id="PRU00473"/>
    </source>
</evidence>
<dbReference type="EMBL" id="CAIJDP010000066">
    <property type="protein sequence ID" value="CAD0003827.1"/>
    <property type="molecule type" value="Genomic_DNA"/>
</dbReference>
<dbReference type="SUPFAM" id="SSF103088">
    <property type="entry name" value="OmpA-like"/>
    <property type="match status" value="1"/>
</dbReference>
<reference evidence="6 7" key="1">
    <citation type="submission" date="2020-06" db="EMBL/GenBank/DDBJ databases">
        <authorList>
            <person name="Criscuolo A."/>
        </authorList>
    </citation>
    <scope>NUCLEOTIDE SEQUENCE [LARGE SCALE GENOMIC DNA]</scope>
    <source>
        <strain evidence="7">CIP 111411</strain>
    </source>
</reference>
<keyword evidence="6" id="KW-0449">Lipoprotein</keyword>
<proteinExistence type="predicted"/>
<accession>A0A6V6YWB7</accession>
<dbReference type="PROSITE" id="PS51123">
    <property type="entry name" value="OMPA_2"/>
    <property type="match status" value="1"/>
</dbReference>
<keyword evidence="2 4" id="KW-0472">Membrane</keyword>
<dbReference type="AlphaFoldDB" id="A0A6V6YWB7"/>
<keyword evidence="7" id="KW-1185">Reference proteome</keyword>
<evidence type="ECO:0000313" key="7">
    <source>
        <dbReference type="Proteomes" id="UP000530060"/>
    </source>
</evidence>
<dbReference type="Pfam" id="PF00691">
    <property type="entry name" value="OmpA"/>
    <property type="match status" value="1"/>
</dbReference>
<evidence type="ECO:0000256" key="3">
    <source>
        <dbReference type="ARBA" id="ARBA00023237"/>
    </source>
</evidence>
<name>A0A6V6YWB7_9FLAO</name>
<dbReference type="RefSeq" id="WP_180908713.1">
    <property type="nucleotide sequence ID" value="NZ_CAIJDP010000066.1"/>
</dbReference>
<dbReference type="PRINTS" id="PR01021">
    <property type="entry name" value="OMPADOMAIN"/>
</dbReference>
<evidence type="ECO:0000256" key="1">
    <source>
        <dbReference type="ARBA" id="ARBA00004442"/>
    </source>
</evidence>
<dbReference type="InterPro" id="IPR036737">
    <property type="entry name" value="OmpA-like_sf"/>
</dbReference>
<protein>
    <submittedName>
        <fullName evidence="6">Peptidoglycan-associated lipoprotein</fullName>
    </submittedName>
</protein>
<feature type="domain" description="OmpA-like" evidence="5">
    <location>
        <begin position="301"/>
        <end position="426"/>
    </location>
</feature>
<dbReference type="InterPro" id="IPR006665">
    <property type="entry name" value="OmpA-like"/>
</dbReference>
<comment type="caution">
    <text evidence="6">The sequence shown here is derived from an EMBL/GenBank/DDBJ whole genome shotgun (WGS) entry which is preliminary data.</text>
</comment>
<dbReference type="PANTHER" id="PTHR30329">
    <property type="entry name" value="STATOR ELEMENT OF FLAGELLAR MOTOR COMPLEX"/>
    <property type="match status" value="1"/>
</dbReference>
<evidence type="ECO:0000259" key="5">
    <source>
        <dbReference type="PROSITE" id="PS51123"/>
    </source>
</evidence>
<evidence type="ECO:0000256" key="2">
    <source>
        <dbReference type="ARBA" id="ARBA00023136"/>
    </source>
</evidence>
<dbReference type="CDD" id="cd07185">
    <property type="entry name" value="OmpA_C-like"/>
    <property type="match status" value="1"/>
</dbReference>
<organism evidence="6 7">
    <name type="scientific">Flavobacterium salmonis</name>
    <dbReference type="NCBI Taxonomy" id="2654844"/>
    <lineage>
        <taxon>Bacteria</taxon>
        <taxon>Pseudomonadati</taxon>
        <taxon>Bacteroidota</taxon>
        <taxon>Flavobacteriia</taxon>
        <taxon>Flavobacteriales</taxon>
        <taxon>Flavobacteriaceae</taxon>
        <taxon>Flavobacterium</taxon>
    </lineage>
</organism>
<keyword evidence="3" id="KW-0998">Cell outer membrane</keyword>
<dbReference type="PANTHER" id="PTHR30329:SF21">
    <property type="entry name" value="LIPOPROTEIN YIAD-RELATED"/>
    <property type="match status" value="1"/>
</dbReference>
<dbReference type="GO" id="GO:0009279">
    <property type="term" value="C:cell outer membrane"/>
    <property type="evidence" value="ECO:0007669"/>
    <property type="project" value="UniProtKB-SubCell"/>
</dbReference>
<dbReference type="Proteomes" id="UP000530060">
    <property type="component" value="Unassembled WGS sequence"/>
</dbReference>
<sequence>MAKGVKRIKWTGKGKVISDQSVPNKKVAVHPDGVVSFEVDLWHDGTTKEEKKKSMTWILQDRKKEKIVRQLTLAADTPFEVNIPKYLCGPFEYYLEASLSGKRDIHNVTGLLIQGSTPAKLVESKWSQKQDGEDVRKKHFFSYGEKVFLKLNTEGLNGHKNIKIEIFRHVDFKTDPVIRTIHGVEVIDGEINLEIKNTYSWSTTMKGIKETEQFYVKIYDPVAKVYITDEKKLEDHATFLRIKKQTVSHEVKPPANLSPLKNGAPETNKVRHELCKFETISLTEPTKTTLLFNNGQNLGIVSSPKTPINKTILFDFEKYEITPDAKTTLNNILQYLLGSEHSTIKIDGHACVIGKEEYNQKLSQQRSDAVKKIFVDGGLDSRRIISRGRGEVNPTDDKKERDNIKHQNEKEYIENRRVDISFDSIGHDAQTIVYETIAPSHAQNITIDITEYQNKACLKHVKHQKNIKITSPEYRTPVNKVTNKLDFPVQSDLSWLNPAPLQYIWPKYNLTNITSAEKSMDSANNYSIHIHSCRYFSNDANTTILLKAYPDIKWTFEFFLNLTNDLSVKWQKKNEFDVKELQKKSGKIGAERRWKQKDASFGFSLKAKWDNDKQTKELKQKYETKFKKFYDVFNSIGALADGITNKTKGTISDKVSKSIPASFIVKPPNLSFTGNWFLSHPKDNKKIIGTDVTIGLHAKPLIGLEVTIDLLGAIVFIGGEIFGLGPGVLKLYNAIQGKLKEGIKVGNEKNGLSASVDIYMDLIITNTITIDADLKFHTAGKAKDSKFELKAENKLKVELKVGVKIKGEAAVVIIKVKAYFEASASAEASVTFGHGITYDDKGLYYRPKLGFDGMDAKYIVKISVALAMKIVKDKKSVEETKEGEYTIADGTIKDVIPPFDVIKELEELFNISANIPLIKN</sequence>
<gene>
    <name evidence="6" type="primary">pal_2</name>
    <name evidence="6" type="ORF">FLAT13_01884</name>
</gene>
<evidence type="ECO:0000313" key="6">
    <source>
        <dbReference type="EMBL" id="CAD0003827.1"/>
    </source>
</evidence>
<dbReference type="Gene3D" id="3.30.1330.60">
    <property type="entry name" value="OmpA-like domain"/>
    <property type="match status" value="1"/>
</dbReference>
<dbReference type="InterPro" id="IPR006664">
    <property type="entry name" value="OMP_bac"/>
</dbReference>
<comment type="subcellular location">
    <subcellularLocation>
        <location evidence="1">Cell outer membrane</location>
    </subcellularLocation>
</comment>